<dbReference type="RefSeq" id="WP_078274702.1">
    <property type="nucleotide sequence ID" value="NZ_CP030241.1"/>
</dbReference>
<dbReference type="AlphaFoldDB" id="A0A1S9ZZ65"/>
<evidence type="ECO:0000256" key="2">
    <source>
        <dbReference type="ARBA" id="ARBA00023125"/>
    </source>
</evidence>
<keyword evidence="10" id="KW-1185">Reference proteome</keyword>
<accession>A0A1S9ZZ65</accession>
<name>A0A1S9ZZ65_MORBO</name>
<dbReference type="SUPFAM" id="SSF46689">
    <property type="entry name" value="Homeodomain-like"/>
    <property type="match status" value="1"/>
</dbReference>
<keyword evidence="1" id="KW-0805">Transcription regulation</keyword>
<reference evidence="6 9" key="2">
    <citation type="journal article" date="2022" name="BMC Microbiol.">
        <title>Whole genome sequencing of Moraxella bovis strains from North America reveals two genotypes with different genetic determinants.</title>
        <authorList>
            <person name="Wynn E.L."/>
            <person name="Hille M.M."/>
            <person name="Loy J.D."/>
            <person name="Schuller G."/>
            <person name="Kuhn K.L."/>
            <person name="Dickey A.M."/>
            <person name="Bono J.L."/>
            <person name="Clawson M.L."/>
        </authorList>
    </citation>
    <scope>NUCLEOTIDE SEQUENCE</scope>
    <source>
        <strain evidence="6">SAM102599</strain>
        <strain evidence="7 9">SAM57978</strain>
    </source>
</reference>
<dbReference type="Proteomes" id="UP000254133">
    <property type="component" value="Unassembled WGS sequence"/>
</dbReference>
<evidence type="ECO:0000313" key="7">
    <source>
        <dbReference type="EMBL" id="UZA51778.1"/>
    </source>
</evidence>
<dbReference type="Pfam" id="PF02311">
    <property type="entry name" value="AraC_binding"/>
    <property type="match status" value="1"/>
</dbReference>
<dbReference type="InterPro" id="IPR037923">
    <property type="entry name" value="HTH-like"/>
</dbReference>
<sequence>MGNFDIPLIPPRQFSLNFNCGLISKLNANADDYHRNLMAQMDKTHRFDFFIWFFCTSGTIEQVIDFEKISTTAGQAVFIRPHQLHKMNHTDGFDGFILTWRDEFLVKSVSCETFPSVQVFDEQEKIALHNFGEVLKIGLTMTDLTTKVAFLQHQLSAFLLYLQCCFGKATLTNSPSLVRHQAFLALLEQHYQTHHQVQFYAKMLACSPKSLSTACQTHAQKTAKTLIFERLLLESKRLLVHSDLTITQIGERLGFGESTHFAKFFRTWQGVTAHEFRKQFNLHDNATQK</sequence>
<evidence type="ECO:0000256" key="1">
    <source>
        <dbReference type="ARBA" id="ARBA00023015"/>
    </source>
</evidence>
<dbReference type="Pfam" id="PF12833">
    <property type="entry name" value="HTH_18"/>
    <property type="match status" value="1"/>
</dbReference>
<feature type="domain" description="HTH araC/xylS-type" evidence="4">
    <location>
        <begin position="181"/>
        <end position="279"/>
    </location>
</feature>
<dbReference type="Proteomes" id="UP001163632">
    <property type="component" value="Chromosome"/>
</dbReference>
<dbReference type="Gene3D" id="1.10.10.60">
    <property type="entry name" value="Homeodomain-like"/>
    <property type="match status" value="1"/>
</dbReference>
<dbReference type="Proteomes" id="UP001163283">
    <property type="component" value="Chromosome"/>
</dbReference>
<evidence type="ECO:0000256" key="3">
    <source>
        <dbReference type="ARBA" id="ARBA00023163"/>
    </source>
</evidence>
<dbReference type="InterPro" id="IPR018060">
    <property type="entry name" value="HTH_AraC"/>
</dbReference>
<dbReference type="SMART" id="SM00342">
    <property type="entry name" value="HTH_ARAC"/>
    <property type="match status" value="1"/>
</dbReference>
<reference evidence="5 8" key="1">
    <citation type="submission" date="2018-06" db="EMBL/GenBank/DDBJ databases">
        <authorList>
            <consortium name="Pathogen Informatics"/>
            <person name="Doyle S."/>
        </authorList>
    </citation>
    <scope>NUCLEOTIDE SEQUENCE [LARGE SCALE GENOMIC DNA]</scope>
    <source>
        <strain evidence="5 8">NCTC9426</strain>
    </source>
</reference>
<evidence type="ECO:0000313" key="10">
    <source>
        <dbReference type="Proteomes" id="UP001163632"/>
    </source>
</evidence>
<dbReference type="KEGG" id="mboi:DQF64_00540"/>
<dbReference type="PANTHER" id="PTHR43280:SF32">
    <property type="entry name" value="TRANSCRIPTIONAL REGULATORY PROTEIN"/>
    <property type="match status" value="1"/>
</dbReference>
<proteinExistence type="predicted"/>
<evidence type="ECO:0000313" key="8">
    <source>
        <dbReference type="Proteomes" id="UP000254133"/>
    </source>
</evidence>
<organism evidence="5 8">
    <name type="scientific">Moraxella bovis</name>
    <dbReference type="NCBI Taxonomy" id="476"/>
    <lineage>
        <taxon>Bacteria</taxon>
        <taxon>Pseudomonadati</taxon>
        <taxon>Pseudomonadota</taxon>
        <taxon>Gammaproteobacteria</taxon>
        <taxon>Moraxellales</taxon>
        <taxon>Moraxellaceae</taxon>
        <taxon>Moraxella</taxon>
    </lineage>
</organism>
<dbReference type="SUPFAM" id="SSF51215">
    <property type="entry name" value="Regulatory protein AraC"/>
    <property type="match status" value="1"/>
</dbReference>
<evidence type="ECO:0000313" key="5">
    <source>
        <dbReference type="EMBL" id="STY90783.1"/>
    </source>
</evidence>
<keyword evidence="3" id="KW-0804">Transcription</keyword>
<protein>
    <submittedName>
        <fullName evidence="6">Helix-turn-helix domain-containing protein</fullName>
    </submittedName>
    <submittedName>
        <fullName evidence="5">L-rhamnose operon regulatory protein rhaS</fullName>
    </submittedName>
</protein>
<dbReference type="EMBL" id="CP087781">
    <property type="protein sequence ID" value="UZA51778.1"/>
    <property type="molecule type" value="Genomic_DNA"/>
</dbReference>
<keyword evidence="2" id="KW-0238">DNA-binding</keyword>
<dbReference type="PANTHER" id="PTHR43280">
    <property type="entry name" value="ARAC-FAMILY TRANSCRIPTIONAL REGULATOR"/>
    <property type="match status" value="1"/>
</dbReference>
<dbReference type="PROSITE" id="PS01124">
    <property type="entry name" value="HTH_ARAC_FAMILY_2"/>
    <property type="match status" value="1"/>
</dbReference>
<dbReference type="GO" id="GO:0043565">
    <property type="term" value="F:sequence-specific DNA binding"/>
    <property type="evidence" value="ECO:0007669"/>
    <property type="project" value="InterPro"/>
</dbReference>
<evidence type="ECO:0000313" key="6">
    <source>
        <dbReference type="EMBL" id="UZA03090.1"/>
    </source>
</evidence>
<evidence type="ECO:0000259" key="4">
    <source>
        <dbReference type="PROSITE" id="PS01124"/>
    </source>
</evidence>
<dbReference type="InterPro" id="IPR009057">
    <property type="entry name" value="Homeodomain-like_sf"/>
</dbReference>
<dbReference type="InterPro" id="IPR003313">
    <property type="entry name" value="AraC-bd"/>
</dbReference>
<dbReference type="EMBL" id="CP087830">
    <property type="protein sequence ID" value="UZA03090.1"/>
    <property type="molecule type" value="Genomic_DNA"/>
</dbReference>
<gene>
    <name evidence="5" type="primary">rhaS</name>
    <name evidence="6" type="ORF">LP092_14365</name>
    <name evidence="7" type="ORF">LP129_00985</name>
    <name evidence="5" type="ORF">NCTC9426_00812</name>
</gene>
<dbReference type="GeneID" id="77187320"/>
<dbReference type="EMBL" id="UGPZ01000002">
    <property type="protein sequence ID" value="STY90783.1"/>
    <property type="molecule type" value="Genomic_DNA"/>
</dbReference>
<dbReference type="GO" id="GO:0003700">
    <property type="term" value="F:DNA-binding transcription factor activity"/>
    <property type="evidence" value="ECO:0007669"/>
    <property type="project" value="InterPro"/>
</dbReference>
<dbReference type="STRING" id="476.B0182_09535"/>
<evidence type="ECO:0000313" key="9">
    <source>
        <dbReference type="Proteomes" id="UP001163283"/>
    </source>
</evidence>